<proteinExistence type="predicted"/>
<reference evidence="1" key="2">
    <citation type="submission" date="2020-05" db="UniProtKB">
        <authorList>
            <consortium name="EnsemblMetazoa"/>
        </authorList>
    </citation>
    <scope>IDENTIFICATION</scope>
    <source>
        <strain evidence="1">IAEA</strain>
    </source>
</reference>
<accession>A0A1B0ADR8</accession>
<dbReference type="EnsemblMetazoa" id="GPAI042451-RA">
    <property type="protein sequence ID" value="GPAI042451-PA"/>
    <property type="gene ID" value="GPAI042451"/>
</dbReference>
<dbReference type="VEuPathDB" id="VectorBase:GPAI042451"/>
<reference evidence="2" key="1">
    <citation type="submission" date="2014-03" db="EMBL/GenBank/DDBJ databases">
        <authorList>
            <person name="Aksoy S."/>
            <person name="Warren W."/>
            <person name="Wilson R.K."/>
        </authorList>
    </citation>
    <scope>NUCLEOTIDE SEQUENCE [LARGE SCALE GENOMIC DNA]</scope>
    <source>
        <strain evidence="2">IAEA</strain>
    </source>
</reference>
<name>A0A1B0ADR8_GLOPL</name>
<sequence>MSMQELKAFTMNFPALASAEKRYVKERGRDITRGKAKGFLPNGFRLTDKGLPYDLLRKNVGSHLTIYCLLEKILITAIELIRGQLLFETEGVTAAVQGKVTSIRHYGRPIMTQEIEKELC</sequence>
<organism evidence="1 2">
    <name type="scientific">Glossina pallidipes</name>
    <name type="common">Tsetse fly</name>
    <dbReference type="NCBI Taxonomy" id="7398"/>
    <lineage>
        <taxon>Eukaryota</taxon>
        <taxon>Metazoa</taxon>
        <taxon>Ecdysozoa</taxon>
        <taxon>Arthropoda</taxon>
        <taxon>Hexapoda</taxon>
        <taxon>Insecta</taxon>
        <taxon>Pterygota</taxon>
        <taxon>Neoptera</taxon>
        <taxon>Endopterygota</taxon>
        <taxon>Diptera</taxon>
        <taxon>Brachycera</taxon>
        <taxon>Muscomorpha</taxon>
        <taxon>Hippoboscoidea</taxon>
        <taxon>Glossinidae</taxon>
        <taxon>Glossina</taxon>
    </lineage>
</organism>
<dbReference type="Proteomes" id="UP000092445">
    <property type="component" value="Unassembled WGS sequence"/>
</dbReference>
<evidence type="ECO:0000313" key="1">
    <source>
        <dbReference type="EnsemblMetazoa" id="GPAI042451-PA"/>
    </source>
</evidence>
<dbReference type="AlphaFoldDB" id="A0A1B0ADR8"/>
<evidence type="ECO:0000313" key="2">
    <source>
        <dbReference type="Proteomes" id="UP000092445"/>
    </source>
</evidence>
<protein>
    <submittedName>
        <fullName evidence="1">Uncharacterized protein</fullName>
    </submittedName>
</protein>
<keyword evidence="2" id="KW-1185">Reference proteome</keyword>